<dbReference type="RefSeq" id="WP_105052142.1">
    <property type="nucleotide sequence ID" value="NZ_BMYG01000002.1"/>
</dbReference>
<dbReference type="InterPro" id="IPR043426">
    <property type="entry name" value="MltB-like"/>
</dbReference>
<dbReference type="Gene3D" id="1.10.8.350">
    <property type="entry name" value="Bacterial muramidase"/>
    <property type="match status" value="1"/>
</dbReference>
<keyword evidence="4" id="KW-1185">Reference proteome</keyword>
<proteinExistence type="predicted"/>
<feature type="chain" id="PRO_5015609812" evidence="1">
    <location>
        <begin position="25"/>
        <end position="342"/>
    </location>
</feature>
<dbReference type="PANTHER" id="PTHR30163:SF8">
    <property type="entry name" value="LYTIC MUREIN TRANSGLYCOSYLASE"/>
    <property type="match status" value="1"/>
</dbReference>
<keyword evidence="1" id="KW-0732">Signal</keyword>
<evidence type="ECO:0000256" key="1">
    <source>
        <dbReference type="SAM" id="SignalP"/>
    </source>
</evidence>
<dbReference type="NCBIfam" id="TIGR02283">
    <property type="entry name" value="MltB_2"/>
    <property type="match status" value="1"/>
</dbReference>
<dbReference type="PANTHER" id="PTHR30163">
    <property type="entry name" value="MEMBRANE-BOUND LYTIC MUREIN TRANSGLYCOSYLASE B"/>
    <property type="match status" value="1"/>
</dbReference>
<evidence type="ECO:0000259" key="2">
    <source>
        <dbReference type="Pfam" id="PF13406"/>
    </source>
</evidence>
<protein>
    <submittedName>
        <fullName evidence="3">Lytic transglycosylase</fullName>
    </submittedName>
</protein>
<feature type="domain" description="Transglycosylase SLT" evidence="2">
    <location>
        <begin position="28"/>
        <end position="334"/>
    </location>
</feature>
<evidence type="ECO:0000313" key="4">
    <source>
        <dbReference type="Proteomes" id="UP000239007"/>
    </source>
</evidence>
<reference evidence="3 4" key="1">
    <citation type="submission" date="2016-12" db="EMBL/GenBank/DDBJ databases">
        <title>Diversity of luminous bacteria.</title>
        <authorList>
            <person name="Yoshizawa S."/>
            <person name="Kogure K."/>
        </authorList>
    </citation>
    <scope>NUCLEOTIDE SEQUENCE [LARGE SCALE GENOMIC DNA]</scope>
    <source>
        <strain evidence="3 4">SA4-48</strain>
    </source>
</reference>
<dbReference type="InterPro" id="IPR023346">
    <property type="entry name" value="Lysozyme-like_dom_sf"/>
</dbReference>
<dbReference type="AlphaFoldDB" id="A0A2S7UVW6"/>
<dbReference type="SUPFAM" id="SSF53955">
    <property type="entry name" value="Lysozyme-like"/>
    <property type="match status" value="1"/>
</dbReference>
<dbReference type="FunFam" id="1.10.8.350:FF:000001">
    <property type="entry name" value="Lytic murein transglycosylase B"/>
    <property type="match status" value="1"/>
</dbReference>
<dbReference type="GO" id="GO:0009253">
    <property type="term" value="P:peptidoglycan catabolic process"/>
    <property type="evidence" value="ECO:0007669"/>
    <property type="project" value="TreeGrafter"/>
</dbReference>
<dbReference type="EMBL" id="MSCH01000003">
    <property type="protein sequence ID" value="PQJ53652.1"/>
    <property type="molecule type" value="Genomic_DNA"/>
</dbReference>
<gene>
    <name evidence="3" type="ORF">BTO11_08215</name>
</gene>
<dbReference type="OrthoDB" id="9772911at2"/>
<evidence type="ECO:0000313" key="3">
    <source>
        <dbReference type="EMBL" id="PQJ53652.1"/>
    </source>
</evidence>
<dbReference type="CDD" id="cd13399">
    <property type="entry name" value="Slt35-like"/>
    <property type="match status" value="1"/>
</dbReference>
<organism evidence="3 4">
    <name type="scientific">Psychrosphaera saromensis</name>
    <dbReference type="NCBI Taxonomy" id="716813"/>
    <lineage>
        <taxon>Bacteria</taxon>
        <taxon>Pseudomonadati</taxon>
        <taxon>Pseudomonadota</taxon>
        <taxon>Gammaproteobacteria</taxon>
        <taxon>Alteromonadales</taxon>
        <taxon>Pseudoalteromonadaceae</taxon>
        <taxon>Psychrosphaera</taxon>
    </lineage>
</organism>
<comment type="caution">
    <text evidence="3">The sequence shown here is derived from an EMBL/GenBank/DDBJ whole genome shotgun (WGS) entry which is preliminary data.</text>
</comment>
<sequence length="342" mass="38837">MKIKFWLAGLFLSVSATTATNSFAAEVSFEQYVENLKKEAIAKGFESEFVNDHLKGLTYLNRIVAADKNQPEFKETLDTYLPKRVPEWKVKKARDAYKENLPLLTRISKEFGVQPRFIVSLWALETNFGRIQGKHPIIDSLVTLSYDGRREAFFKNQLWASLTILKEGHISQEKFLGSWAGAMGQCQFIPTSFIAYAADGDGDGKKDIWNNKADVFASIANYLKSEGWSNRQTWGRQVKLPVGFDKSLIMSKGSKGRRQWLNNWNDAEKSLADWSKLGVTRMNGAVLPKVSLNAVLITPDDAKGRIYLAYDNYKSLMHWNRSYYFVTSVGSLADRIGYPKIK</sequence>
<dbReference type="InterPro" id="IPR031304">
    <property type="entry name" value="SLT_2"/>
</dbReference>
<accession>A0A2S7UVW6</accession>
<dbReference type="Gene3D" id="1.10.530.10">
    <property type="match status" value="1"/>
</dbReference>
<dbReference type="Pfam" id="PF13406">
    <property type="entry name" value="SLT_2"/>
    <property type="match status" value="1"/>
</dbReference>
<dbReference type="GO" id="GO:0008933">
    <property type="term" value="F:peptidoglycan lytic transglycosylase activity"/>
    <property type="evidence" value="ECO:0007669"/>
    <property type="project" value="TreeGrafter"/>
</dbReference>
<feature type="signal peptide" evidence="1">
    <location>
        <begin position="1"/>
        <end position="24"/>
    </location>
</feature>
<dbReference type="Proteomes" id="UP000239007">
    <property type="component" value="Unassembled WGS sequence"/>
</dbReference>
<name>A0A2S7UVW6_9GAMM</name>
<dbReference type="InterPro" id="IPR011970">
    <property type="entry name" value="MltB_2"/>
</dbReference>